<protein>
    <submittedName>
        <fullName evidence="1">Uncharacterized protein</fullName>
    </submittedName>
</protein>
<keyword evidence="2" id="KW-1185">Reference proteome</keyword>
<dbReference type="Proteomes" id="UP000032142">
    <property type="component" value="Unassembled WGS sequence"/>
</dbReference>
<proteinExistence type="predicted"/>
<dbReference type="AlphaFoldDB" id="A0A0B0MYF2"/>
<evidence type="ECO:0000313" key="2">
    <source>
        <dbReference type="Proteomes" id="UP000032142"/>
    </source>
</evidence>
<name>A0A0B0MYF2_GOSAR</name>
<gene>
    <name evidence="1" type="ORF">F383_27617</name>
</gene>
<comment type="caution">
    <text evidence="1">The sequence shown here is derived from an EMBL/GenBank/DDBJ whole genome shotgun (WGS) entry which is preliminary data.</text>
</comment>
<sequence length="62" mass="6930">MLVQDTTPRIPYQHIFLIVGTGWKLLEPFLGDVDLAFGGASINLLEPVRRRIDQPDVSQGPK</sequence>
<dbReference type="EMBL" id="JRRC01401125">
    <property type="protein sequence ID" value="KHG03961.1"/>
    <property type="molecule type" value="Genomic_DNA"/>
</dbReference>
<accession>A0A0B0MYF2</accession>
<reference evidence="2" key="1">
    <citation type="submission" date="2014-09" db="EMBL/GenBank/DDBJ databases">
        <authorList>
            <person name="Mudge J."/>
            <person name="Ramaraj T."/>
            <person name="Lindquist I.E."/>
            <person name="Bharti A.K."/>
            <person name="Sundararajan A."/>
            <person name="Cameron C.T."/>
            <person name="Woodward J.E."/>
            <person name="May G.D."/>
            <person name="Brubaker C."/>
            <person name="Broadhvest J."/>
            <person name="Wilkins T.A."/>
        </authorList>
    </citation>
    <scope>NUCLEOTIDE SEQUENCE</scope>
    <source>
        <strain evidence="2">cv. AKA8401</strain>
    </source>
</reference>
<organism evidence="1 2">
    <name type="scientific">Gossypium arboreum</name>
    <name type="common">Tree cotton</name>
    <name type="synonym">Gossypium nanking</name>
    <dbReference type="NCBI Taxonomy" id="29729"/>
    <lineage>
        <taxon>Eukaryota</taxon>
        <taxon>Viridiplantae</taxon>
        <taxon>Streptophyta</taxon>
        <taxon>Embryophyta</taxon>
        <taxon>Tracheophyta</taxon>
        <taxon>Spermatophyta</taxon>
        <taxon>Magnoliopsida</taxon>
        <taxon>eudicotyledons</taxon>
        <taxon>Gunneridae</taxon>
        <taxon>Pentapetalae</taxon>
        <taxon>rosids</taxon>
        <taxon>malvids</taxon>
        <taxon>Malvales</taxon>
        <taxon>Malvaceae</taxon>
        <taxon>Malvoideae</taxon>
        <taxon>Gossypium</taxon>
    </lineage>
</organism>
<evidence type="ECO:0000313" key="1">
    <source>
        <dbReference type="EMBL" id="KHG03961.1"/>
    </source>
</evidence>